<feature type="region of interest" description="Disordered" evidence="16">
    <location>
        <begin position="357"/>
        <end position="392"/>
    </location>
</feature>
<comment type="catalytic activity">
    <reaction evidence="14">
        <text>[(1-&gt;4)-beta-D-glucosyl]n+m + reduced acceptor + O2 = 4-dehydro-beta-D-glucosyl-[(1-&gt;4)-beta-D-glucosyl]n-1 + [(1-&gt;4)-beta-D-glucosyl]m + acceptor + H2O.</text>
        <dbReference type="EC" id="1.14.99.56"/>
    </reaction>
</comment>
<evidence type="ECO:0000256" key="14">
    <source>
        <dbReference type="ARBA" id="ARBA00045077"/>
    </source>
</evidence>
<proteinExistence type="inferred from homology"/>
<evidence type="ECO:0000256" key="11">
    <source>
        <dbReference type="ARBA" id="ARBA00023277"/>
    </source>
</evidence>
<dbReference type="Pfam" id="PF03443">
    <property type="entry name" value="AA9"/>
    <property type="match status" value="1"/>
</dbReference>
<evidence type="ECO:0000256" key="15">
    <source>
        <dbReference type="ARBA" id="ARBA00047174"/>
    </source>
</evidence>
<dbReference type="GO" id="GO:0030245">
    <property type="term" value="P:cellulose catabolic process"/>
    <property type="evidence" value="ECO:0007669"/>
    <property type="project" value="UniProtKB-KW"/>
</dbReference>
<evidence type="ECO:0000256" key="13">
    <source>
        <dbReference type="ARBA" id="ARBA00044502"/>
    </source>
</evidence>
<keyword evidence="5" id="KW-0732">Signal</keyword>
<keyword evidence="7" id="KW-0560">Oxidoreductase</keyword>
<evidence type="ECO:0000256" key="4">
    <source>
        <dbReference type="ARBA" id="ARBA00022723"/>
    </source>
</evidence>
<accession>A0A8H3AE97</accession>
<evidence type="ECO:0000256" key="6">
    <source>
        <dbReference type="ARBA" id="ARBA00023001"/>
    </source>
</evidence>
<dbReference type="EC" id="1.14.99.56" evidence="15"/>
<keyword evidence="8" id="KW-0186">Copper</keyword>
<evidence type="ECO:0000256" key="3">
    <source>
        <dbReference type="ARBA" id="ARBA00022525"/>
    </source>
</evidence>
<dbReference type="InterPro" id="IPR005103">
    <property type="entry name" value="AA9_LPMO"/>
</dbReference>
<gene>
    <name evidence="18" type="ORF">RDB_LOCUS14233</name>
</gene>
<feature type="domain" description="Auxiliary Activity family 9 catalytic" evidence="17">
    <location>
        <begin position="70"/>
        <end position="296"/>
    </location>
</feature>
<organism evidence="18 19">
    <name type="scientific">Rhizoctonia solani</name>
    <dbReference type="NCBI Taxonomy" id="456999"/>
    <lineage>
        <taxon>Eukaryota</taxon>
        <taxon>Fungi</taxon>
        <taxon>Dikarya</taxon>
        <taxon>Basidiomycota</taxon>
        <taxon>Agaricomycotina</taxon>
        <taxon>Agaricomycetes</taxon>
        <taxon>Cantharellales</taxon>
        <taxon>Ceratobasidiaceae</taxon>
        <taxon>Rhizoctonia</taxon>
    </lineage>
</organism>
<sequence>MSMFMISQPPSTRDRVCCYEPSDMSILRAPPTGVFQQLSLSSFLPLPSFRMISSSSAFALLASAALVAAHGIPTDVMIDGVHYPGTKNYNAPENAKSPVRGIPQDTGFVHYANVNSPDIACSSAGYAGRPVTPSIKAGGPMGVRWGGDGGPDGKQWPHPEGPAIVYMASCEGECSKFNPSNAKFFKIAEEGLDASKQPNQSGNDHLPWGQGLWAQNRIQYENSYHWFNIPSDIKAGEYLVRHELISLHGAHSYAEGAQYYPACIQVKVTGGGNATPATTPATQLYTTQDGIVDLYTPSNMVNGRHGITASMYKIPGPAMYVPGKASNPAPAPATTSSAAPIVSVSVGTPTSSVVYNNGGSGNSAPTTKASSAAGSTSTRKCKPKKRSLNARVADESREIYDRALVHAQAARAHAKKHASH</sequence>
<evidence type="ECO:0000256" key="2">
    <source>
        <dbReference type="ARBA" id="ARBA00004613"/>
    </source>
</evidence>
<evidence type="ECO:0000256" key="10">
    <source>
        <dbReference type="ARBA" id="ARBA00023157"/>
    </source>
</evidence>
<dbReference type="GO" id="GO:0005576">
    <property type="term" value="C:extracellular region"/>
    <property type="evidence" value="ECO:0007669"/>
    <property type="project" value="UniProtKB-SubCell"/>
</dbReference>
<feature type="compositionally biased region" description="Basic residues" evidence="16">
    <location>
        <begin position="379"/>
        <end position="388"/>
    </location>
</feature>
<protein>
    <recommendedName>
        <fullName evidence="15">lytic cellulose monooxygenase (C4-dehydrogenating)</fullName>
        <ecNumber evidence="15">1.14.99.56</ecNumber>
    </recommendedName>
</protein>
<keyword evidence="6" id="KW-0136">Cellulose degradation</keyword>
<keyword evidence="12" id="KW-0624">Polysaccharide degradation</keyword>
<keyword evidence="10" id="KW-1015">Disulfide bond</keyword>
<evidence type="ECO:0000256" key="5">
    <source>
        <dbReference type="ARBA" id="ARBA00022729"/>
    </source>
</evidence>
<comment type="caution">
    <text evidence="18">The sequence shown here is derived from an EMBL/GenBank/DDBJ whole genome shotgun (WGS) entry which is preliminary data.</text>
</comment>
<comment type="similarity">
    <text evidence="13">Belongs to the polysaccharide monooxygenase AA9 family.</text>
</comment>
<keyword evidence="3" id="KW-0964">Secreted</keyword>
<reference evidence="18" key="1">
    <citation type="submission" date="2021-01" db="EMBL/GenBank/DDBJ databases">
        <authorList>
            <person name="Kaushik A."/>
        </authorList>
    </citation>
    <scope>NUCLEOTIDE SEQUENCE</scope>
    <source>
        <strain evidence="18">AG4-R118</strain>
    </source>
</reference>
<dbReference type="EMBL" id="CAJMWX010000347">
    <property type="protein sequence ID" value="CAE6413711.1"/>
    <property type="molecule type" value="Genomic_DNA"/>
</dbReference>
<dbReference type="GO" id="GO:0046872">
    <property type="term" value="F:metal ion binding"/>
    <property type="evidence" value="ECO:0007669"/>
    <property type="project" value="UniProtKB-KW"/>
</dbReference>
<evidence type="ECO:0000256" key="9">
    <source>
        <dbReference type="ARBA" id="ARBA00023033"/>
    </source>
</evidence>
<dbReference type="Gene3D" id="2.70.50.70">
    <property type="match status" value="1"/>
</dbReference>
<dbReference type="Proteomes" id="UP000663888">
    <property type="component" value="Unassembled WGS sequence"/>
</dbReference>
<evidence type="ECO:0000256" key="16">
    <source>
        <dbReference type="SAM" id="MobiDB-lite"/>
    </source>
</evidence>
<dbReference type="AlphaFoldDB" id="A0A8H3AE97"/>
<dbReference type="CDD" id="cd21175">
    <property type="entry name" value="LPMO_AA9"/>
    <property type="match status" value="1"/>
</dbReference>
<name>A0A8H3AE97_9AGAM</name>
<keyword evidence="4" id="KW-0479">Metal-binding</keyword>
<evidence type="ECO:0000313" key="18">
    <source>
        <dbReference type="EMBL" id="CAE6413711.1"/>
    </source>
</evidence>
<evidence type="ECO:0000313" key="19">
    <source>
        <dbReference type="Proteomes" id="UP000663888"/>
    </source>
</evidence>
<comment type="cofactor">
    <cofactor evidence="1">
        <name>Cu(2+)</name>
        <dbReference type="ChEBI" id="CHEBI:29036"/>
    </cofactor>
</comment>
<evidence type="ECO:0000256" key="8">
    <source>
        <dbReference type="ARBA" id="ARBA00023008"/>
    </source>
</evidence>
<dbReference type="GO" id="GO:0004497">
    <property type="term" value="F:monooxygenase activity"/>
    <property type="evidence" value="ECO:0007669"/>
    <property type="project" value="UniProtKB-KW"/>
</dbReference>
<evidence type="ECO:0000256" key="12">
    <source>
        <dbReference type="ARBA" id="ARBA00023326"/>
    </source>
</evidence>
<evidence type="ECO:0000256" key="1">
    <source>
        <dbReference type="ARBA" id="ARBA00001973"/>
    </source>
</evidence>
<evidence type="ECO:0000259" key="17">
    <source>
        <dbReference type="Pfam" id="PF03443"/>
    </source>
</evidence>
<dbReference type="PANTHER" id="PTHR33353">
    <property type="entry name" value="PUTATIVE (AFU_ORTHOLOGUE AFUA_1G12560)-RELATED"/>
    <property type="match status" value="1"/>
</dbReference>
<keyword evidence="11" id="KW-0119">Carbohydrate metabolism</keyword>
<evidence type="ECO:0000256" key="7">
    <source>
        <dbReference type="ARBA" id="ARBA00023002"/>
    </source>
</evidence>
<keyword evidence="9" id="KW-0503">Monooxygenase</keyword>
<feature type="compositionally biased region" description="Low complexity" evidence="16">
    <location>
        <begin position="363"/>
        <end position="378"/>
    </location>
</feature>
<dbReference type="InterPro" id="IPR049892">
    <property type="entry name" value="AA9"/>
</dbReference>
<dbReference type="PANTHER" id="PTHR33353:SF10">
    <property type="entry name" value="ENDO-BETA-1,4-GLUCANASE D"/>
    <property type="match status" value="1"/>
</dbReference>
<comment type="subcellular location">
    <subcellularLocation>
        <location evidence="2">Secreted</location>
    </subcellularLocation>
</comment>